<accession>A0ABS7SPL6</accession>
<dbReference type="PROSITE" id="PS51746">
    <property type="entry name" value="PPM_2"/>
    <property type="match status" value="1"/>
</dbReference>
<evidence type="ECO:0000313" key="3">
    <source>
        <dbReference type="Proteomes" id="UP000809349"/>
    </source>
</evidence>
<proteinExistence type="predicted"/>
<dbReference type="RefSeq" id="WP_223468630.1">
    <property type="nucleotide sequence ID" value="NZ_JAFBIL020000005.1"/>
</dbReference>
<dbReference type="Pfam" id="PF13672">
    <property type="entry name" value="PP2C_2"/>
    <property type="match status" value="1"/>
</dbReference>
<organism evidence="2 3">
    <name type="scientific">Massilia soli</name>
    <dbReference type="NCBI Taxonomy" id="2792854"/>
    <lineage>
        <taxon>Bacteria</taxon>
        <taxon>Pseudomonadati</taxon>
        <taxon>Pseudomonadota</taxon>
        <taxon>Betaproteobacteria</taxon>
        <taxon>Burkholderiales</taxon>
        <taxon>Oxalobacteraceae</taxon>
        <taxon>Telluria group</taxon>
        <taxon>Massilia</taxon>
    </lineage>
</organism>
<gene>
    <name evidence="2" type="ORF">I4X03_012775</name>
</gene>
<dbReference type="EMBL" id="JAFBIL020000005">
    <property type="protein sequence ID" value="MBZ2208136.1"/>
    <property type="molecule type" value="Genomic_DNA"/>
</dbReference>
<dbReference type="Proteomes" id="UP000809349">
    <property type="component" value="Unassembled WGS sequence"/>
</dbReference>
<feature type="domain" description="PPM-type phosphatase" evidence="1">
    <location>
        <begin position="10"/>
        <end position="251"/>
    </location>
</feature>
<name>A0ABS7SPL6_9BURK</name>
<protein>
    <submittedName>
        <fullName evidence="2">Serine/threonine-protein phosphatase</fullName>
    </submittedName>
</protein>
<comment type="caution">
    <text evidence="2">The sequence shown here is derived from an EMBL/GenBank/DDBJ whole genome shotgun (WGS) entry which is preliminary data.</text>
</comment>
<evidence type="ECO:0000259" key="1">
    <source>
        <dbReference type="PROSITE" id="PS51746"/>
    </source>
</evidence>
<dbReference type="SMART" id="SM00332">
    <property type="entry name" value="PP2Cc"/>
    <property type="match status" value="1"/>
</dbReference>
<dbReference type="SUPFAM" id="SSF81606">
    <property type="entry name" value="PP2C-like"/>
    <property type="match status" value="1"/>
</dbReference>
<dbReference type="InterPro" id="IPR036457">
    <property type="entry name" value="PPM-type-like_dom_sf"/>
</dbReference>
<reference evidence="2 3" key="1">
    <citation type="submission" date="2021-01" db="EMBL/GenBank/DDBJ databases">
        <authorList>
            <person name="Ruan W."/>
            <person name="Khan S.A."/>
            <person name="Jeon C.O."/>
        </authorList>
    </citation>
    <scope>NUCLEOTIDE SEQUENCE [LARGE SCALE GENOMIC DNA]</scope>
    <source>
        <strain evidence="2 3">R798</strain>
    </source>
</reference>
<keyword evidence="3" id="KW-1185">Reference proteome</keyword>
<dbReference type="Gene3D" id="3.60.40.10">
    <property type="entry name" value="PPM-type phosphatase domain"/>
    <property type="match status" value="1"/>
</dbReference>
<reference evidence="2 3" key="2">
    <citation type="submission" date="2021-08" db="EMBL/GenBank/DDBJ databases">
        <title>Massilia sp. R798.</title>
        <authorList>
            <person name="Baek J.H."/>
            <person name="Jung H.S."/>
            <person name="Kim K.R."/>
            <person name="Jeon C.O."/>
        </authorList>
    </citation>
    <scope>NUCLEOTIDE SEQUENCE [LARGE SCALE GENOMIC DNA]</scope>
    <source>
        <strain evidence="2 3">R798</strain>
    </source>
</reference>
<dbReference type="SMART" id="SM00331">
    <property type="entry name" value="PP2C_SIG"/>
    <property type="match status" value="1"/>
</dbReference>
<dbReference type="InterPro" id="IPR001932">
    <property type="entry name" value="PPM-type_phosphatase-like_dom"/>
</dbReference>
<evidence type="ECO:0000313" key="2">
    <source>
        <dbReference type="EMBL" id="MBZ2208136.1"/>
    </source>
</evidence>
<sequence>MAERAPVTPSWASISALGMRESNQDAIGDARKAGVACFVVADGAGGHAGGEVAARLAVEAVIGTFVAEPVFGAGALLAQVDAASASVAADKQQAPERQDMSTTLAVLLIDEQRARAVWAHLGDTRIYLFRDGRLLSVSKDHSLTQQLIEAGYASSGQLRTHPQRNILYAALGAGSDTPVALSDQAALQPGDAFLICTDGLWEWVVEDDMERSLRAAPDAEEWLAALCATAHTHASASRKVRDNYSAYAVMLGAVA</sequence>